<dbReference type="PANTHER" id="PTHR40066:SF1">
    <property type="entry name" value="UPF0473 PROTEIN CBO2561_CLC_2432"/>
    <property type="match status" value="1"/>
</dbReference>
<dbReference type="Pfam" id="PF06949">
    <property type="entry name" value="DUF1292"/>
    <property type="match status" value="2"/>
</dbReference>
<evidence type="ECO:0000313" key="4">
    <source>
        <dbReference type="Proteomes" id="UP000093482"/>
    </source>
</evidence>
<dbReference type="RefSeq" id="WP_066460967.1">
    <property type="nucleotide sequence ID" value="NZ_MATO01000001.1"/>
</dbReference>
<evidence type="ECO:0000313" key="3">
    <source>
        <dbReference type="EMBL" id="OCS94637.1"/>
    </source>
</evidence>
<evidence type="ECO:0000256" key="1">
    <source>
        <dbReference type="ARBA" id="ARBA00008439"/>
    </source>
</evidence>
<accession>A0A1C0Z5A2</accession>
<comment type="caution">
    <text evidence="3">The sequence shown here is derived from an EMBL/GenBank/DDBJ whole genome shotgun (WGS) entry which is preliminary data.</text>
</comment>
<comment type="similarity">
    <text evidence="1 2">Belongs to the UPF0473 family.</text>
</comment>
<gene>
    <name evidence="3" type="ORF">A6K76_00255</name>
</gene>
<proteinExistence type="inferred from homology"/>
<name>A0A1C0Z5A2_9BACL</name>
<dbReference type="AlphaFoldDB" id="A0A1C0Z5A2"/>
<dbReference type="OrthoDB" id="2086132at2"/>
<dbReference type="EMBL" id="MATO01000001">
    <property type="protein sequence ID" value="OCS94637.1"/>
    <property type="molecule type" value="Genomic_DNA"/>
</dbReference>
<dbReference type="PANTHER" id="PTHR40066">
    <property type="entry name" value="UPF0473 PROTEIN CBO2561/CLC_2432"/>
    <property type="match status" value="1"/>
</dbReference>
<sequence length="172" mass="19541">MEEQTFTIQNEAGEAVTCRVVFTFDAEERSYVLFTMDGDDSGQLSALRYVLNDAGEVSDFEDIETDEEWAMVEEVMNTLVDEFSQDQQNFITVTNAEGDDVEYQILHRFQHPETNKDYLFYGDLDENGIVTEVFASAYVAGAQGEVIDLLPIESNDEWAFVETVLQMLQGQN</sequence>
<protein>
    <recommendedName>
        <fullName evidence="2">UPF0473 protein A6K76_00255</fullName>
    </recommendedName>
</protein>
<dbReference type="InterPro" id="IPR009711">
    <property type="entry name" value="UPF0473"/>
</dbReference>
<organism evidence="3 4">
    <name type="scientific">Caryophanon latum</name>
    <dbReference type="NCBI Taxonomy" id="33977"/>
    <lineage>
        <taxon>Bacteria</taxon>
        <taxon>Bacillati</taxon>
        <taxon>Bacillota</taxon>
        <taxon>Bacilli</taxon>
        <taxon>Bacillales</taxon>
        <taxon>Caryophanaceae</taxon>
        <taxon>Caryophanon</taxon>
    </lineage>
</organism>
<dbReference type="Proteomes" id="UP000093482">
    <property type="component" value="Unassembled WGS sequence"/>
</dbReference>
<keyword evidence="4" id="KW-1185">Reference proteome</keyword>
<evidence type="ECO:0000256" key="2">
    <source>
        <dbReference type="HAMAP-Rule" id="MF_01448"/>
    </source>
</evidence>
<reference evidence="3 4" key="1">
    <citation type="submission" date="2016-07" db="EMBL/GenBank/DDBJ databases">
        <title>Caryophanon latum genome sequencing.</title>
        <authorList>
            <person name="Verma A."/>
            <person name="Pal Y."/>
            <person name="Krishnamurthi S."/>
        </authorList>
    </citation>
    <scope>NUCLEOTIDE SEQUENCE [LARGE SCALE GENOMIC DNA]</scope>
    <source>
        <strain evidence="3 4">DSM 14151</strain>
    </source>
</reference>
<dbReference type="HAMAP" id="MF_01448">
    <property type="entry name" value="UPF0473"/>
    <property type="match status" value="1"/>
</dbReference>